<reference evidence="3 4" key="1">
    <citation type="submission" date="2018-12" db="EMBL/GenBank/DDBJ databases">
        <title>Genome of Verticillium dahliae isolate Getta Getta.</title>
        <authorList>
            <person name="Gardiner D.M."/>
        </authorList>
    </citation>
    <scope>NUCLEOTIDE SEQUENCE [LARGE SCALE GENOMIC DNA]</scope>
    <source>
        <strain evidence="3 4">Getta Getta</strain>
    </source>
</reference>
<evidence type="ECO:0000313" key="4">
    <source>
        <dbReference type="Proteomes" id="UP000288725"/>
    </source>
</evidence>
<evidence type="ECO:0000256" key="2">
    <source>
        <dbReference type="SAM" id="Phobius"/>
    </source>
</evidence>
<evidence type="ECO:0000256" key="1">
    <source>
        <dbReference type="SAM" id="MobiDB-lite"/>
    </source>
</evidence>
<dbReference type="PANTHER" id="PTHR38694:SF1">
    <property type="entry name" value="PEROXIN DOMAIN-CONTAINING PROTEIN"/>
    <property type="match status" value="1"/>
</dbReference>
<protein>
    <submittedName>
        <fullName evidence="3">Uncharacterized protein</fullName>
    </submittedName>
</protein>
<keyword evidence="2" id="KW-0812">Transmembrane</keyword>
<evidence type="ECO:0000313" key="3">
    <source>
        <dbReference type="EMBL" id="RXG47924.1"/>
    </source>
</evidence>
<dbReference type="Proteomes" id="UP000288725">
    <property type="component" value="Unassembled WGS sequence"/>
</dbReference>
<gene>
    <name evidence="3" type="ORF">VDGE_04340</name>
</gene>
<dbReference type="PANTHER" id="PTHR38694">
    <property type="entry name" value="CONSERVED EXPRESSED PROTEIN"/>
    <property type="match status" value="1"/>
</dbReference>
<dbReference type="Pfam" id="PF11696">
    <property type="entry name" value="DUF3292"/>
    <property type="match status" value="1"/>
</dbReference>
<feature type="region of interest" description="Disordered" evidence="1">
    <location>
        <begin position="454"/>
        <end position="473"/>
    </location>
</feature>
<keyword evidence="2" id="KW-0472">Membrane</keyword>
<dbReference type="EMBL" id="RSDZ01000031">
    <property type="protein sequence ID" value="RXG47924.1"/>
    <property type="molecule type" value="Genomic_DNA"/>
</dbReference>
<proteinExistence type="predicted"/>
<feature type="transmembrane region" description="Helical" evidence="2">
    <location>
        <begin position="140"/>
        <end position="160"/>
    </location>
</feature>
<sequence>MAHRETQTYSHSLAKADVLAVTAAAPSDDGSVLDLGWNQKPEHDAKPWIKGMHNEDVWVLVRRLNKEVYELKKTDHVPYGGLDLVVARDSECSPNKLRSEVERLYMGMLLGLFALVKTLARLRSWREPARTAAFGLTYFAAWTLDCLMPLLIVATIALVVSPRVRVVLFPPAPLSMVDMTTGGVAKPMAGTLGSTDAATGAPQNLKGEAVENEASNFVTSVAAIATNLMMGQDPHGAPFEQEGGSRDGFKPQFDVTTMAVVKDKAEGMDRPSQDKTKAPIEEVVWHQMTPLLHLLILTSDTWERLANILVPTPPFDRQNHRIRLAWYLVPLAALSLLVTRDVAVRALTFVVGVLLFGEPLVSRALRNLAGNGWTNYFHLNNTIFRGVPTNLQLALTLLRLGEAHRAPFPPPARVHQPPPDEPIDINETVIDASAGDQPLGVSADELQHTADHDAAQADHAGGEDTEVEQAVGHGNKREKVFNIFKGSAKEAVKAAAVVDKIRAKTGATHAKQRVGVLPPDKKEKEEKRGSHIVGPVEFSARYEGTAGYVYVNSAADEPFLAFNKYSIRTPISKKEDLKTLWVVNIEDIEQLRKHSGYGMKAKLAAGWATDGPVYDALRIVDKKGAVYIVTSLPYRDALFNRLCAIGKHAKWEVW</sequence>
<accession>A0A444S3L4</accession>
<organism evidence="3 4">
    <name type="scientific">Verticillium dahliae</name>
    <name type="common">Verticillium wilt</name>
    <dbReference type="NCBI Taxonomy" id="27337"/>
    <lineage>
        <taxon>Eukaryota</taxon>
        <taxon>Fungi</taxon>
        <taxon>Dikarya</taxon>
        <taxon>Ascomycota</taxon>
        <taxon>Pezizomycotina</taxon>
        <taxon>Sordariomycetes</taxon>
        <taxon>Hypocreomycetidae</taxon>
        <taxon>Glomerellales</taxon>
        <taxon>Plectosphaerellaceae</taxon>
        <taxon>Verticillium</taxon>
    </lineage>
</organism>
<dbReference type="InterPro" id="IPR021709">
    <property type="entry name" value="DUF3292"/>
</dbReference>
<comment type="caution">
    <text evidence="3">The sequence shown here is derived from an EMBL/GenBank/DDBJ whole genome shotgun (WGS) entry which is preliminary data.</text>
</comment>
<keyword evidence="2" id="KW-1133">Transmembrane helix</keyword>
<dbReference type="AlphaFoldDB" id="A0A444S3L4"/>
<name>A0A444S3L4_VERDA</name>